<evidence type="ECO:0000256" key="8">
    <source>
        <dbReference type="SAM" id="Phobius"/>
    </source>
</evidence>
<comment type="subcellular location">
    <subcellularLocation>
        <location evidence="1">Cell membrane</location>
        <topology evidence="1">Multi-pass membrane protein</topology>
    </subcellularLocation>
</comment>
<keyword evidence="4 8" id="KW-0812">Transmembrane</keyword>
<dbReference type="InterPro" id="IPR040423">
    <property type="entry name" value="PEA_transferase"/>
</dbReference>
<feature type="transmembrane region" description="Helical" evidence="8">
    <location>
        <begin position="60"/>
        <end position="77"/>
    </location>
</feature>
<dbReference type="Proteomes" id="UP000013117">
    <property type="component" value="Unassembled WGS sequence"/>
</dbReference>
<evidence type="ECO:0000256" key="4">
    <source>
        <dbReference type="ARBA" id="ARBA00022692"/>
    </source>
</evidence>
<reference evidence="10 11" key="1">
    <citation type="submission" date="2013-02" db="EMBL/GenBank/DDBJ databases">
        <title>The Genome Sequence of Acinetobacter gerneri CIP 107464.</title>
        <authorList>
            <consortium name="The Broad Institute Genome Sequencing Platform"/>
            <consortium name="The Broad Institute Genome Sequencing Center for Infectious Disease"/>
            <person name="Cerqueira G."/>
            <person name="Feldgarden M."/>
            <person name="Courvalin P."/>
            <person name="Perichon B."/>
            <person name="Grillot-Courvalin C."/>
            <person name="Clermont D."/>
            <person name="Rocha E."/>
            <person name="Yoon E.-J."/>
            <person name="Nemec A."/>
            <person name="Walker B."/>
            <person name="Young S.K."/>
            <person name="Zeng Q."/>
            <person name="Gargeya S."/>
            <person name="Fitzgerald M."/>
            <person name="Haas B."/>
            <person name="Abouelleil A."/>
            <person name="Alvarado L."/>
            <person name="Arachchi H.M."/>
            <person name="Berlin A.M."/>
            <person name="Chapman S.B."/>
            <person name="Dewar J."/>
            <person name="Goldberg J."/>
            <person name="Griggs A."/>
            <person name="Gujja S."/>
            <person name="Hansen M."/>
            <person name="Howarth C."/>
            <person name="Imamovic A."/>
            <person name="Larimer J."/>
            <person name="McCowan C."/>
            <person name="Murphy C."/>
            <person name="Neiman D."/>
            <person name="Pearson M."/>
            <person name="Priest M."/>
            <person name="Roberts A."/>
            <person name="Saif S."/>
            <person name="Shea T."/>
            <person name="Sisk P."/>
            <person name="Sykes S."/>
            <person name="Wortman J."/>
            <person name="Nusbaum C."/>
            <person name="Birren B."/>
        </authorList>
    </citation>
    <scope>NUCLEOTIDE SEQUENCE [LARGE SCALE GENOMIC DNA]</scope>
    <source>
        <strain evidence="10 11">CIP 107464</strain>
    </source>
</reference>
<dbReference type="EMBL" id="APPN01000080">
    <property type="protein sequence ID" value="ENV32108.1"/>
    <property type="molecule type" value="Genomic_DNA"/>
</dbReference>
<evidence type="ECO:0000259" key="9">
    <source>
        <dbReference type="Pfam" id="PF00884"/>
    </source>
</evidence>
<dbReference type="eggNOG" id="COG2194">
    <property type="taxonomic scope" value="Bacteria"/>
</dbReference>
<evidence type="ECO:0000256" key="6">
    <source>
        <dbReference type="ARBA" id="ARBA00023136"/>
    </source>
</evidence>
<evidence type="ECO:0000313" key="11">
    <source>
        <dbReference type="Proteomes" id="UP000013117"/>
    </source>
</evidence>
<sequence length="493" mass="57740">MCTSIFKLYFFPFFLSLGFGVGLGYWESLFEAKEFLYFLIGLVINTIFLIFIQQSHSIRLKWFFITTIMLFCGYIASSTGFLQGHMSLGIVASLFQTDHAEVIEFLSNINYKFIGYSMLLLGLTYFYIFKYKTCFKLNFRHKFLYFLLIFNVFNVFLVQTVKATYLYKKEEQDLLKDFSQKVDWKVNHVNPKYKNQIFIIGESVHRDYLSLYGFKEKTTPFLDRMPLTIVDQYISTAPNTVTSLSRTLAMVDQKNDDINIAMNVVSLAKQAQYNTVWLSNQGFMGKNDTPISKIAIHADQQVYLKHGSYQSKNIDDFELIPLLEESLQKNSHQNNVIFIHMMGSHPQACDRLFGSAKKYGNYPETINCYLSSINKLDSFIEQSYKILKKQNRSFSISYFSDHGMTVTDDSYYVDNDTKSNYRVPFFQLTSDAKRKHYLYKTVSAYDFLNIYASILGIETPYLQSGRSLEKIRNNRDVQVFNWDKYLKYNELRE</sequence>
<feature type="transmembrane region" description="Helical" evidence="8">
    <location>
        <begin position="9"/>
        <end position="29"/>
    </location>
</feature>
<accession>N8ZK36</accession>
<dbReference type="GO" id="GO:0009244">
    <property type="term" value="P:lipopolysaccharide core region biosynthetic process"/>
    <property type="evidence" value="ECO:0007669"/>
    <property type="project" value="TreeGrafter"/>
</dbReference>
<feature type="transmembrane region" description="Helical" evidence="8">
    <location>
        <begin position="143"/>
        <end position="167"/>
    </location>
</feature>
<keyword evidence="6 8" id="KW-0472">Membrane</keyword>
<evidence type="ECO:0000256" key="2">
    <source>
        <dbReference type="ARBA" id="ARBA00022475"/>
    </source>
</evidence>
<feature type="transmembrane region" description="Helical" evidence="8">
    <location>
        <begin position="35"/>
        <end position="53"/>
    </location>
</feature>
<dbReference type="CDD" id="cd16017">
    <property type="entry name" value="LptA"/>
    <property type="match status" value="1"/>
</dbReference>
<dbReference type="OrthoDB" id="9786870at2"/>
<comment type="caution">
    <text evidence="10">The sequence shown here is derived from an EMBL/GenBank/DDBJ whole genome shotgun (WGS) entry which is preliminary data.</text>
</comment>
<dbReference type="STRING" id="202952.GCA_000747725_00773"/>
<dbReference type="Gene3D" id="3.40.720.10">
    <property type="entry name" value="Alkaline Phosphatase, subunit A"/>
    <property type="match status" value="1"/>
</dbReference>
<name>N8ZK36_9GAMM</name>
<dbReference type="Pfam" id="PF00884">
    <property type="entry name" value="Sulfatase"/>
    <property type="match status" value="1"/>
</dbReference>
<dbReference type="PANTHER" id="PTHR30443">
    <property type="entry name" value="INNER MEMBRANE PROTEIN"/>
    <property type="match status" value="1"/>
</dbReference>
<gene>
    <name evidence="10" type="ORF">F960_03493</name>
</gene>
<keyword evidence="5 8" id="KW-1133">Transmembrane helix</keyword>
<dbReference type="InterPro" id="IPR058130">
    <property type="entry name" value="PEA_transf_C"/>
</dbReference>
<dbReference type="PATRIC" id="fig|1120926.3.peg.3388"/>
<dbReference type="PANTHER" id="PTHR30443:SF4">
    <property type="entry name" value="PHOSPHOETHANOLAMINE TRANSFERASE OPGE-RELATED"/>
    <property type="match status" value="1"/>
</dbReference>
<evidence type="ECO:0000256" key="1">
    <source>
        <dbReference type="ARBA" id="ARBA00004651"/>
    </source>
</evidence>
<comment type="similarity">
    <text evidence="7">Belongs to the phosphoethanolamine transferase family.</text>
</comment>
<dbReference type="SUPFAM" id="SSF53649">
    <property type="entry name" value="Alkaline phosphatase-like"/>
    <property type="match status" value="1"/>
</dbReference>
<proteinExistence type="inferred from homology"/>
<keyword evidence="2" id="KW-1003">Cell membrane</keyword>
<dbReference type="HOGENOM" id="CLU_039390_3_0_6"/>
<keyword evidence="11" id="KW-1185">Reference proteome</keyword>
<dbReference type="GO" id="GO:0016776">
    <property type="term" value="F:phosphotransferase activity, phosphate group as acceptor"/>
    <property type="evidence" value="ECO:0007669"/>
    <property type="project" value="TreeGrafter"/>
</dbReference>
<dbReference type="AlphaFoldDB" id="N8ZK36"/>
<feature type="domain" description="Sulfatase N-terminal" evidence="9">
    <location>
        <begin position="194"/>
        <end position="450"/>
    </location>
</feature>
<keyword evidence="3" id="KW-0808">Transferase</keyword>
<dbReference type="InterPro" id="IPR017850">
    <property type="entry name" value="Alkaline_phosphatase_core_sf"/>
</dbReference>
<evidence type="ECO:0000256" key="7">
    <source>
        <dbReference type="ARBA" id="ARBA00038481"/>
    </source>
</evidence>
<evidence type="ECO:0000256" key="3">
    <source>
        <dbReference type="ARBA" id="ARBA00022679"/>
    </source>
</evidence>
<dbReference type="GO" id="GO:0005886">
    <property type="term" value="C:plasma membrane"/>
    <property type="evidence" value="ECO:0007669"/>
    <property type="project" value="UniProtKB-SubCell"/>
</dbReference>
<dbReference type="InterPro" id="IPR000917">
    <property type="entry name" value="Sulfatase_N"/>
</dbReference>
<feature type="transmembrane region" description="Helical" evidence="8">
    <location>
        <begin position="113"/>
        <end position="131"/>
    </location>
</feature>
<evidence type="ECO:0000256" key="5">
    <source>
        <dbReference type="ARBA" id="ARBA00022989"/>
    </source>
</evidence>
<protein>
    <recommendedName>
        <fullName evidence="9">Sulfatase N-terminal domain-containing protein</fullName>
    </recommendedName>
</protein>
<evidence type="ECO:0000313" key="10">
    <source>
        <dbReference type="EMBL" id="ENV32108.1"/>
    </source>
</evidence>
<organism evidence="10 11">
    <name type="scientific">Acinetobacter gerneri DSM 14967 = CIP 107464 = MTCC 9824</name>
    <dbReference type="NCBI Taxonomy" id="1120926"/>
    <lineage>
        <taxon>Bacteria</taxon>
        <taxon>Pseudomonadati</taxon>
        <taxon>Pseudomonadota</taxon>
        <taxon>Gammaproteobacteria</taxon>
        <taxon>Moraxellales</taxon>
        <taxon>Moraxellaceae</taxon>
        <taxon>Acinetobacter</taxon>
    </lineage>
</organism>